<dbReference type="PANTHER" id="PTHR47969">
    <property type="entry name" value="CHROMOSOME-ASSOCIATED KINESIN KIF4A-RELATED"/>
    <property type="match status" value="1"/>
</dbReference>
<dbReference type="PANTHER" id="PTHR47969:SF15">
    <property type="entry name" value="CHROMOSOME-ASSOCIATED KINESIN KIF4A-RELATED"/>
    <property type="match status" value="1"/>
</dbReference>
<feature type="region of interest" description="Disordered" evidence="8">
    <location>
        <begin position="1"/>
        <end position="28"/>
    </location>
</feature>
<evidence type="ECO:0000256" key="8">
    <source>
        <dbReference type="SAM" id="MobiDB-lite"/>
    </source>
</evidence>
<evidence type="ECO:0000256" key="5">
    <source>
        <dbReference type="ARBA" id="ARBA00023054"/>
    </source>
</evidence>
<feature type="compositionally biased region" description="Low complexity" evidence="8">
    <location>
        <begin position="678"/>
        <end position="700"/>
    </location>
</feature>
<dbReference type="GO" id="GO:0008017">
    <property type="term" value="F:microtubule binding"/>
    <property type="evidence" value="ECO:0007669"/>
    <property type="project" value="InterPro"/>
</dbReference>
<dbReference type="SMART" id="SM00129">
    <property type="entry name" value="KISc"/>
    <property type="match status" value="1"/>
</dbReference>
<dbReference type="GO" id="GO:0007052">
    <property type="term" value="P:mitotic spindle organization"/>
    <property type="evidence" value="ECO:0007669"/>
    <property type="project" value="TreeGrafter"/>
</dbReference>
<evidence type="ECO:0000256" key="1">
    <source>
        <dbReference type="ARBA" id="ARBA00004496"/>
    </source>
</evidence>
<dbReference type="GO" id="GO:0005737">
    <property type="term" value="C:cytoplasm"/>
    <property type="evidence" value="ECO:0007669"/>
    <property type="project" value="UniProtKB-SubCell"/>
</dbReference>
<evidence type="ECO:0000313" key="10">
    <source>
        <dbReference type="EMBL" id="GFH45544.1"/>
    </source>
</evidence>
<dbReference type="Gene3D" id="3.40.850.10">
    <property type="entry name" value="Kinesin motor domain"/>
    <property type="match status" value="1"/>
</dbReference>
<dbReference type="SUPFAM" id="SSF52540">
    <property type="entry name" value="P-loop containing nucleoside triphosphate hydrolases"/>
    <property type="match status" value="1"/>
</dbReference>
<evidence type="ECO:0000256" key="2">
    <source>
        <dbReference type="ARBA" id="ARBA00022490"/>
    </source>
</evidence>
<keyword evidence="2" id="KW-0963">Cytoplasm</keyword>
<dbReference type="GO" id="GO:0003777">
    <property type="term" value="F:microtubule motor activity"/>
    <property type="evidence" value="ECO:0007669"/>
    <property type="project" value="InterPro"/>
</dbReference>
<dbReference type="PRINTS" id="PR00380">
    <property type="entry name" value="KINESINHEAVY"/>
</dbReference>
<organism evidence="10 11">
    <name type="scientific">Chaetoceros tenuissimus</name>
    <dbReference type="NCBI Taxonomy" id="426638"/>
    <lineage>
        <taxon>Eukaryota</taxon>
        <taxon>Sar</taxon>
        <taxon>Stramenopiles</taxon>
        <taxon>Ochrophyta</taxon>
        <taxon>Bacillariophyta</taxon>
        <taxon>Coscinodiscophyceae</taxon>
        <taxon>Chaetocerotophycidae</taxon>
        <taxon>Chaetocerotales</taxon>
        <taxon>Chaetocerotaceae</taxon>
        <taxon>Chaetoceros</taxon>
    </lineage>
</organism>
<evidence type="ECO:0000313" key="11">
    <source>
        <dbReference type="Proteomes" id="UP001054902"/>
    </source>
</evidence>
<feature type="coiled-coil region" evidence="7">
    <location>
        <begin position="833"/>
        <end position="860"/>
    </location>
</feature>
<keyword evidence="6" id="KW-0505">Motor protein</keyword>
<proteinExistence type="inferred from homology"/>
<dbReference type="InterPro" id="IPR027417">
    <property type="entry name" value="P-loop_NTPase"/>
</dbReference>
<feature type="region of interest" description="Disordered" evidence="8">
    <location>
        <begin position="763"/>
        <end position="821"/>
    </location>
</feature>
<dbReference type="GO" id="GO:0051231">
    <property type="term" value="P:spindle elongation"/>
    <property type="evidence" value="ECO:0007669"/>
    <property type="project" value="TreeGrafter"/>
</dbReference>
<feature type="region of interest" description="Disordered" evidence="8">
    <location>
        <begin position="672"/>
        <end position="714"/>
    </location>
</feature>
<feature type="compositionally biased region" description="Polar residues" evidence="8">
    <location>
        <begin position="779"/>
        <end position="791"/>
    </location>
</feature>
<dbReference type="InterPro" id="IPR027640">
    <property type="entry name" value="Kinesin-like_fam"/>
</dbReference>
<keyword evidence="5 7" id="KW-0175">Coiled coil</keyword>
<protein>
    <recommendedName>
        <fullName evidence="9">Kinesin motor domain-containing protein</fullName>
    </recommendedName>
</protein>
<dbReference type="InterPro" id="IPR001752">
    <property type="entry name" value="Kinesin_motor_dom"/>
</dbReference>
<reference evidence="10 11" key="1">
    <citation type="journal article" date="2021" name="Sci. Rep.">
        <title>The genome of the diatom Chaetoceros tenuissimus carries an ancient integrated fragment of an extant virus.</title>
        <authorList>
            <person name="Hongo Y."/>
            <person name="Kimura K."/>
            <person name="Takaki Y."/>
            <person name="Yoshida Y."/>
            <person name="Baba S."/>
            <person name="Kobayashi G."/>
            <person name="Nagasaki K."/>
            <person name="Hano T."/>
            <person name="Tomaru Y."/>
        </authorList>
    </citation>
    <scope>NUCLEOTIDE SEQUENCE [LARGE SCALE GENOMIC DNA]</scope>
    <source>
        <strain evidence="10 11">NIES-3715</strain>
    </source>
</reference>
<dbReference type="Pfam" id="PF00225">
    <property type="entry name" value="Kinesin"/>
    <property type="match status" value="1"/>
</dbReference>
<dbReference type="InterPro" id="IPR036961">
    <property type="entry name" value="Kinesin_motor_dom_sf"/>
</dbReference>
<dbReference type="GO" id="GO:0007018">
    <property type="term" value="P:microtubule-based movement"/>
    <property type="evidence" value="ECO:0007669"/>
    <property type="project" value="InterPro"/>
</dbReference>
<feature type="coiled-coil region" evidence="7">
    <location>
        <begin position="503"/>
        <end position="579"/>
    </location>
</feature>
<accession>A0AAD3H0N2</accession>
<feature type="compositionally biased region" description="Polar residues" evidence="8">
    <location>
        <begin position="701"/>
        <end position="714"/>
    </location>
</feature>
<comment type="caution">
    <text evidence="10">The sequence shown here is derived from an EMBL/GenBank/DDBJ whole genome shotgun (WGS) entry which is preliminary data.</text>
</comment>
<feature type="domain" description="Kinesin motor" evidence="9">
    <location>
        <begin position="33"/>
        <end position="412"/>
    </location>
</feature>
<gene>
    <name evidence="10" type="ORF">CTEN210_02018</name>
</gene>
<evidence type="ECO:0000256" key="4">
    <source>
        <dbReference type="ARBA" id="ARBA00022840"/>
    </source>
</evidence>
<dbReference type="GO" id="GO:0005524">
    <property type="term" value="F:ATP binding"/>
    <property type="evidence" value="ECO:0007669"/>
    <property type="project" value="UniProtKB-UniRule"/>
</dbReference>
<dbReference type="PROSITE" id="PS50067">
    <property type="entry name" value="KINESIN_MOTOR_2"/>
    <property type="match status" value="1"/>
</dbReference>
<keyword evidence="11" id="KW-1185">Reference proteome</keyword>
<dbReference type="AlphaFoldDB" id="A0AAD3H0N2"/>
<evidence type="ECO:0000256" key="6">
    <source>
        <dbReference type="PROSITE-ProRule" id="PRU00283"/>
    </source>
</evidence>
<name>A0AAD3H0N2_9STRA</name>
<evidence type="ECO:0000259" key="9">
    <source>
        <dbReference type="PROSITE" id="PS50067"/>
    </source>
</evidence>
<dbReference type="Proteomes" id="UP001054902">
    <property type="component" value="Unassembled WGS sequence"/>
</dbReference>
<sequence>MENDIGSRRQGRGTNDARDGTAGDSTMMSGGEKINVFLRLRPMNKVELSSRSKRCIEVHEQGNGLKQEITVHSQLDGEHDFSFSQIFDEKDSERRVYNDVVAPLATKFIQGENCTLVCFGQSQSGKSTLLLGRKSSKTDKTISQSQNGSSANASISLGSSISDEKDGLIARLAYDIFDRMKGSPSTIEFSVKLSYIEIYLEMIRDLLVPSKRYLKILEDDEIDEEYDLKRSPTPKIEGLSHISCIDANDLIKLVNRANAFRLVRDEKNQTDLGRSHSILMIDITQKNIVNDETTTSTFMIADTGGNEVDGSKDKARSLLTTPHSLQLETALAGKSHSALKTVVKSLESSASTDYGISRIPKTQFLESKLTTMLAEALGGNSHCSFILAASPASLNVTHTLNTLRFGKRLLSITNYPTINIEPSPRECAIELEKSKKIQSDLLRLMKKVTEEVQNLKGKESDVPIADDIWKSLNDLCLNNKYAVETIIKDDINVSDNVSSADQLEIERGKIKKLKEKLADIRDAKNMAQNAVDMLQGECLFLRKESDEVLQAKKKNTIDLIEAQNDIQMLTQKKLEAEHKLSTSRFREIEAVRFLRQYRNFHRQLVESMTVNRSENEIPPFNVDDLVDIDQFLKDAGFIEGNEVGKLAKIDEYQPSDEALMKSTKFAEFHRKISPVQPSLKNSPPSSRYSSSGGSSSEISSLTTNQTPSSKSSSIIQLEEARNRLNNAIQNQSSPANSNEVNSTIDTVSTLTIPSDFPVDFHLSTPGLSLDPNELDSKNNENQTRQTGSTNIEDLLRKANEKVSSMRPPRGGSTSNPYEKKQLTPADMLVDARLEKAQKELIEMTKRCLNLQNRLNNQIDENSESSKKMIANQQLTADVTGLESGIKTKSPDLDEVILKLKELDLVNKSYSDRLKNRDQHITYLEQSLRSLQDKHWRSVNTQIEDEKRLRDEIEEKTNVIESLVTKIWQEGNAEVPIQSRITVPFQGSKVEERNDISSTNRNRAEVRDEFTAKKKDFKSQSSLPLTTVEIGEAEEDMSPYITGGKSNEYKPIRFSPKRGHEVKSAISPISAPELDGIVNNSSKSIISNPLVTPSIIDSIQREQLSVPSLVMSSSSMSDSVDLATIREQLRQLDVLTKTWKEKQPGDSPSR</sequence>
<keyword evidence="3 6" id="KW-0547">Nucleotide-binding</keyword>
<comment type="subcellular location">
    <subcellularLocation>
        <location evidence="1">Cytoplasm</location>
    </subcellularLocation>
</comment>
<evidence type="ECO:0000256" key="3">
    <source>
        <dbReference type="ARBA" id="ARBA00022741"/>
    </source>
</evidence>
<evidence type="ECO:0000256" key="7">
    <source>
        <dbReference type="SAM" id="Coils"/>
    </source>
</evidence>
<dbReference type="EMBL" id="BLLK01000020">
    <property type="protein sequence ID" value="GFH45544.1"/>
    <property type="molecule type" value="Genomic_DNA"/>
</dbReference>
<keyword evidence="4 6" id="KW-0067">ATP-binding</keyword>
<dbReference type="GO" id="GO:0005875">
    <property type="term" value="C:microtubule associated complex"/>
    <property type="evidence" value="ECO:0007669"/>
    <property type="project" value="TreeGrafter"/>
</dbReference>
<feature type="binding site" evidence="6">
    <location>
        <begin position="120"/>
        <end position="127"/>
    </location>
    <ligand>
        <name>ATP</name>
        <dbReference type="ChEBI" id="CHEBI:30616"/>
    </ligand>
</feature>
<comment type="similarity">
    <text evidence="6">Belongs to the TRAFAC class myosin-kinesin ATPase superfamily. Kinesin family.</text>
</comment>